<evidence type="ECO:0000313" key="2">
    <source>
        <dbReference type="Proteomes" id="UP001231649"/>
    </source>
</evidence>
<keyword evidence="2" id="KW-1185">Reference proteome</keyword>
<name>A0ACC2PZD6_9NEOP</name>
<dbReference type="Proteomes" id="UP001231649">
    <property type="component" value="Chromosome 30"/>
</dbReference>
<proteinExistence type="predicted"/>
<protein>
    <submittedName>
        <fullName evidence="1">Uncharacterized protein</fullName>
    </submittedName>
</protein>
<sequence>MFRSPKDISFEDKETAKNDATPGYRCDLCGEGPWSTELDVDIHRKNVHITDLLRSLRNEDIPMCSICLRVQPGKQELIEHILVNHFHCPPNAVMINREIYICDHCHRLFFNKQLLVTHLYHWHTKKTRENGQLRFNCPKCWKMIRAKSTWFHLLYHGCFNLGTCPICLKTFENRKEMLKHVKTHPSTFRCSICNFETTKECYLNSHLDKHKKTIQYNSQDDAARFFLPNQMVPSVNNRMVHIFKGIPLAKQVKICILCRALAFSEEEMKQHIYAAHVPEEKIKSKTHQCLCGEIFFNNVLLKHHIFKLKGNHGVLDGESPPPKTDTNQSEHNIVNVYQIYGISDPLAIGMNEIIITGLNHVAGEDVEGQHIIDCEVMET</sequence>
<dbReference type="EMBL" id="CM056806">
    <property type="protein sequence ID" value="KAJ8704800.1"/>
    <property type="molecule type" value="Genomic_DNA"/>
</dbReference>
<accession>A0ACC2PZD6</accession>
<reference evidence="1" key="1">
    <citation type="submission" date="2023-03" db="EMBL/GenBank/DDBJ databases">
        <title>Chromosome-level genomes of two armyworms, Mythimna separata and Mythimna loreyi, provide insights into the biosynthesis and reception of sex pheromones.</title>
        <authorList>
            <person name="Zhao H."/>
        </authorList>
    </citation>
    <scope>NUCLEOTIDE SEQUENCE</scope>
    <source>
        <strain evidence="1">BeijingLab</strain>
    </source>
</reference>
<gene>
    <name evidence="1" type="ORF">PYW08_012120</name>
</gene>
<comment type="caution">
    <text evidence="1">The sequence shown here is derived from an EMBL/GenBank/DDBJ whole genome shotgun (WGS) entry which is preliminary data.</text>
</comment>
<organism evidence="1 2">
    <name type="scientific">Mythimna loreyi</name>
    <dbReference type="NCBI Taxonomy" id="667449"/>
    <lineage>
        <taxon>Eukaryota</taxon>
        <taxon>Metazoa</taxon>
        <taxon>Ecdysozoa</taxon>
        <taxon>Arthropoda</taxon>
        <taxon>Hexapoda</taxon>
        <taxon>Insecta</taxon>
        <taxon>Pterygota</taxon>
        <taxon>Neoptera</taxon>
        <taxon>Endopterygota</taxon>
        <taxon>Lepidoptera</taxon>
        <taxon>Glossata</taxon>
        <taxon>Ditrysia</taxon>
        <taxon>Noctuoidea</taxon>
        <taxon>Noctuidae</taxon>
        <taxon>Noctuinae</taxon>
        <taxon>Hadenini</taxon>
        <taxon>Mythimna</taxon>
    </lineage>
</organism>
<evidence type="ECO:0000313" key="1">
    <source>
        <dbReference type="EMBL" id="KAJ8704800.1"/>
    </source>
</evidence>